<dbReference type="GO" id="GO:0031462">
    <property type="term" value="C:Cul2-RING ubiquitin ligase complex"/>
    <property type="evidence" value="ECO:0007669"/>
    <property type="project" value="TreeGrafter"/>
</dbReference>
<dbReference type="GO" id="GO:0004674">
    <property type="term" value="F:protein serine/threonine kinase activity"/>
    <property type="evidence" value="ECO:0007669"/>
    <property type="project" value="UniProtKB-KW"/>
</dbReference>
<evidence type="ECO:0000256" key="2">
    <source>
        <dbReference type="ARBA" id="ARBA00022614"/>
    </source>
</evidence>
<evidence type="ECO:0000256" key="7">
    <source>
        <dbReference type="SAM" id="MobiDB-lite"/>
    </source>
</evidence>
<dbReference type="InterPro" id="IPR016024">
    <property type="entry name" value="ARM-type_fold"/>
</dbReference>
<reference evidence="10" key="1">
    <citation type="journal article" date="2017" name="Front. Cell. Infect. Microbiol.">
        <title>The Distinct Transcriptional Response of the Midgut of Amblyomma sculptum and Amblyomma aureolatum Ticks to Rickettsia rickettsii Correlates to Their Differences in Susceptibility to Infection.</title>
        <authorList>
            <person name="Martins L.A."/>
            <person name="Galletti M.F.B.M."/>
            <person name="Ribeiro J.M."/>
            <person name="Fujita A."/>
            <person name="Costa F.B."/>
            <person name="Labruna M.B."/>
            <person name="Daffre S."/>
            <person name="Fogaca A.C."/>
        </authorList>
    </citation>
    <scope>NUCLEOTIDE SEQUENCE</scope>
</reference>
<keyword evidence="3" id="KW-0677">Repeat</keyword>
<comment type="similarity">
    <text evidence="1">Belongs to the zyg-11 family.</text>
</comment>
<dbReference type="PANTHER" id="PTHR12904">
    <property type="match status" value="1"/>
</dbReference>
<keyword evidence="10" id="KW-0808">Transferase</keyword>
<dbReference type="PANTHER" id="PTHR12904:SF23">
    <property type="entry name" value="PROTEIN ZER-1 HOMOLOG"/>
    <property type="match status" value="1"/>
</dbReference>
<evidence type="ECO:0000313" key="10">
    <source>
        <dbReference type="EMBL" id="JAT98853.1"/>
    </source>
</evidence>
<dbReference type="SUPFAM" id="SSF48371">
    <property type="entry name" value="ARM repeat"/>
    <property type="match status" value="1"/>
</dbReference>
<feature type="domain" description="Protein zer-1 homolog-like C-terminal" evidence="8">
    <location>
        <begin position="385"/>
        <end position="744"/>
    </location>
</feature>
<evidence type="ECO:0000256" key="6">
    <source>
        <dbReference type="ARBA" id="ARBA00081214"/>
    </source>
</evidence>
<evidence type="ECO:0000256" key="4">
    <source>
        <dbReference type="ARBA" id="ARBA00022786"/>
    </source>
</evidence>
<dbReference type="InterPro" id="IPR056845">
    <property type="entry name" value="LRR_Zer-1"/>
</dbReference>
<organism evidence="10">
    <name type="scientific">Amblyomma aureolatum</name>
    <dbReference type="NCBI Taxonomy" id="187763"/>
    <lineage>
        <taxon>Eukaryota</taxon>
        <taxon>Metazoa</taxon>
        <taxon>Ecdysozoa</taxon>
        <taxon>Arthropoda</taxon>
        <taxon>Chelicerata</taxon>
        <taxon>Arachnida</taxon>
        <taxon>Acari</taxon>
        <taxon>Parasitiformes</taxon>
        <taxon>Ixodida</taxon>
        <taxon>Ixodoidea</taxon>
        <taxon>Ixodidae</taxon>
        <taxon>Amblyomminae</taxon>
        <taxon>Amblyomma</taxon>
    </lineage>
</organism>
<evidence type="ECO:0000256" key="1">
    <source>
        <dbReference type="ARBA" id="ARBA00009420"/>
    </source>
</evidence>
<dbReference type="InterPro" id="IPR011989">
    <property type="entry name" value="ARM-like"/>
</dbReference>
<dbReference type="Gene3D" id="3.80.10.10">
    <property type="entry name" value="Ribonuclease Inhibitor"/>
    <property type="match status" value="1"/>
</dbReference>
<dbReference type="Pfam" id="PF22964">
    <property type="entry name" value="ZER1-like_2nd"/>
    <property type="match status" value="1"/>
</dbReference>
<dbReference type="InterPro" id="IPR051341">
    <property type="entry name" value="Zyg-11_UBL_adapter"/>
</dbReference>
<sequence>MEPRLPGFPTVWEPYTADRLVDLAGRRCLQQLSRLVAAGAELRLPAPLCERLMKLAGEDDIVGDSSTWCSLIELLVVAPDRTRLERLRVPAGRPLNDDQLVALAVAHPLRNLDLARCAALTVRVLPLLAQSMAVSTGTLQSLSLPPHLLQHEAGWTGLSWLWSQASLERLSLVRAGQLLRRHAHWARLRSLRQLDLSQCAMPLGEHLGGLVSLAPTLAWLSLADVPQLHLGLEALCQLRALRHLDLSQTNDKQGFFAEPDIWLKTLAESLPELTSLDLSGTNLPGEDEPQSGSRGMSGIPGLQCRVERPLDFLGLLNSPYDACYRTNIPALRVSGDATEEQVLVSAQAYQTRRVLLQKVLNDLFHVFRYEACAHPRLALDVVLASMARHPSHKHIQIAGSASLFYLVKGEERANFSVSIRRRIIKCLLDAMGFHRTDTTMLRNGCLTMIHFKIPQDVLFDYERLVDMLLYIVSQDDQDEFVQRIGIYLLNSLACQVDGCQKRLVGDKGAITIMLQLIDGRLRTRTSDEVMETAWSTMWNVTDETPVNCERFLDGGGMTLFLECLRSFTDKPELLRNMMGLLGNVAEVRELRPRLMRDEYLLVFSELLDSESDGIEVSYNAAGILAHILSDGAASWDRAAIQAVSREHVLVRMRRAIDRWALVTKRNINYRSFEPILRLLQCEHTPEAQHWAVWALANLTQVYPDKYCPLVREEGGLEMLQELMKNPRPYPRIHELAQLIIEQCANCIWRSTAIPCSWKKRWRDTGSRSPKDLQ</sequence>
<evidence type="ECO:0000256" key="3">
    <source>
        <dbReference type="ARBA" id="ARBA00022737"/>
    </source>
</evidence>
<dbReference type="AlphaFoldDB" id="A0A1E1XI19"/>
<evidence type="ECO:0000259" key="8">
    <source>
        <dbReference type="Pfam" id="PF22964"/>
    </source>
</evidence>
<proteinExistence type="evidence at transcript level"/>
<dbReference type="EMBL" id="GFAC01000335">
    <property type="protein sequence ID" value="JAT98853.1"/>
    <property type="molecule type" value="mRNA"/>
</dbReference>
<dbReference type="InterPro" id="IPR055142">
    <property type="entry name" value="ZER1-like_C"/>
</dbReference>
<dbReference type="Gene3D" id="1.25.10.10">
    <property type="entry name" value="Leucine-rich Repeat Variant"/>
    <property type="match status" value="1"/>
</dbReference>
<keyword evidence="10" id="KW-0418">Kinase</keyword>
<keyword evidence="10" id="KW-0723">Serine/threonine-protein kinase</keyword>
<feature type="domain" description="Zer-1-like leucine-rich repeats region" evidence="9">
    <location>
        <begin position="186"/>
        <end position="317"/>
    </location>
</feature>
<accession>A0A1E1XI19</accession>
<dbReference type="Pfam" id="PF25013">
    <property type="entry name" value="LRR_Zer-1"/>
    <property type="match status" value="1"/>
</dbReference>
<protein>
    <recommendedName>
        <fullName evidence="5">Protein zer-1 homolog</fullName>
    </recommendedName>
    <alternativeName>
        <fullName evidence="6">Zyg-11 homolog B-like protein</fullName>
    </alternativeName>
</protein>
<dbReference type="InterPro" id="IPR032675">
    <property type="entry name" value="LRR_dom_sf"/>
</dbReference>
<evidence type="ECO:0000259" key="9">
    <source>
        <dbReference type="Pfam" id="PF25013"/>
    </source>
</evidence>
<name>A0A1E1XI19_9ACAR</name>
<dbReference type="SUPFAM" id="SSF52047">
    <property type="entry name" value="RNI-like"/>
    <property type="match status" value="1"/>
</dbReference>
<feature type="region of interest" description="Disordered" evidence="7">
    <location>
        <begin position="277"/>
        <end position="298"/>
    </location>
</feature>
<evidence type="ECO:0000256" key="5">
    <source>
        <dbReference type="ARBA" id="ARBA00067612"/>
    </source>
</evidence>
<keyword evidence="2" id="KW-0433">Leucine-rich repeat</keyword>
<keyword evidence="4" id="KW-0833">Ubl conjugation pathway</keyword>
<dbReference type="FunFam" id="1.25.10.10:FF:000111">
    <property type="entry name" value="Protein zer-1 homolog"/>
    <property type="match status" value="1"/>
</dbReference>